<reference evidence="1 2" key="1">
    <citation type="submission" date="2019-07" db="EMBL/GenBank/DDBJ databases">
        <title>Whole genome shotgun sequence of Halomonas cupida NBRC 102219.</title>
        <authorList>
            <person name="Hosoyama A."/>
            <person name="Uohara A."/>
            <person name="Ohji S."/>
            <person name="Ichikawa N."/>
        </authorList>
    </citation>
    <scope>NUCLEOTIDE SEQUENCE [LARGE SCALE GENOMIC DNA]</scope>
    <source>
        <strain evidence="1 2">NBRC 102219</strain>
    </source>
</reference>
<comment type="caution">
    <text evidence="1">The sequence shown here is derived from an EMBL/GenBank/DDBJ whole genome shotgun (WGS) entry which is preliminary data.</text>
</comment>
<proteinExistence type="predicted"/>
<name>A0ABQ0WE00_9GAMM</name>
<evidence type="ECO:0000313" key="2">
    <source>
        <dbReference type="Proteomes" id="UP000321726"/>
    </source>
</evidence>
<protein>
    <submittedName>
        <fullName evidence="1">Uncharacterized protein</fullName>
    </submittedName>
</protein>
<keyword evidence="2" id="KW-1185">Reference proteome</keyword>
<gene>
    <name evidence="1" type="ORF">HCU01_17560</name>
</gene>
<dbReference type="Proteomes" id="UP000321726">
    <property type="component" value="Unassembled WGS sequence"/>
</dbReference>
<organism evidence="1 2">
    <name type="scientific">Halomonas cupida</name>
    <dbReference type="NCBI Taxonomy" id="44933"/>
    <lineage>
        <taxon>Bacteria</taxon>
        <taxon>Pseudomonadati</taxon>
        <taxon>Pseudomonadota</taxon>
        <taxon>Gammaproteobacteria</taxon>
        <taxon>Oceanospirillales</taxon>
        <taxon>Halomonadaceae</taxon>
        <taxon>Halomonas</taxon>
    </lineage>
</organism>
<sequence>MVSNGYGRNVDSCRINPFLANGWKHWERFRKESAWCAIRDLPGGWGRGFAIRTD</sequence>
<dbReference type="EMBL" id="BJXU01000061">
    <property type="protein sequence ID" value="GEN23807.1"/>
    <property type="molecule type" value="Genomic_DNA"/>
</dbReference>
<evidence type="ECO:0000313" key="1">
    <source>
        <dbReference type="EMBL" id="GEN23807.1"/>
    </source>
</evidence>
<accession>A0ABQ0WE00</accession>